<keyword evidence="2" id="KW-1277">Toxin-antitoxin system</keyword>
<evidence type="ECO:0000256" key="6">
    <source>
        <dbReference type="ARBA" id="ARBA00030388"/>
    </source>
</evidence>
<dbReference type="SUPFAM" id="SSF143011">
    <property type="entry name" value="RelE-like"/>
    <property type="match status" value="1"/>
</dbReference>
<proteinExistence type="inferred from homology"/>
<gene>
    <name evidence="7" type="ORF">V1286_005713</name>
</gene>
<dbReference type="InterPro" id="IPR009614">
    <property type="entry name" value="YoeB_toxin"/>
</dbReference>
<dbReference type="Proteomes" id="UP001364224">
    <property type="component" value="Unassembled WGS sequence"/>
</dbReference>
<accession>A0ABU8BI09</accession>
<sequence>MKTAWTEDAWQDYLQWQKEDEKILEVINGLIKDIKRDPFKGLGKPEPLKHALQGWWSRRISGEHRLVYRVSGKGDTQQLDIAQCRYHY</sequence>
<keyword evidence="8" id="KW-1185">Reference proteome</keyword>
<comment type="caution">
    <text evidence="7">The sequence shown here is derived from an EMBL/GenBank/DDBJ whole genome shotgun (WGS) entry which is preliminary data.</text>
</comment>
<evidence type="ECO:0000313" key="8">
    <source>
        <dbReference type="Proteomes" id="UP001364224"/>
    </source>
</evidence>
<name>A0ABU8BI09_9BRAD</name>
<keyword evidence="3" id="KW-0540">Nuclease</keyword>
<dbReference type="InterPro" id="IPR035093">
    <property type="entry name" value="RelE/ParE_toxin_dom_sf"/>
</dbReference>
<dbReference type="EMBL" id="JAZHRV010000001">
    <property type="protein sequence ID" value="MEH2558184.1"/>
    <property type="molecule type" value="Genomic_DNA"/>
</dbReference>
<keyword evidence="4" id="KW-0255">Endonuclease</keyword>
<evidence type="ECO:0000256" key="1">
    <source>
        <dbReference type="ARBA" id="ARBA00008172"/>
    </source>
</evidence>
<organism evidence="7 8">
    <name type="scientific">Bradyrhizobium algeriense</name>
    <dbReference type="NCBI Taxonomy" id="634784"/>
    <lineage>
        <taxon>Bacteria</taxon>
        <taxon>Pseudomonadati</taxon>
        <taxon>Pseudomonadota</taxon>
        <taxon>Alphaproteobacteria</taxon>
        <taxon>Hyphomicrobiales</taxon>
        <taxon>Nitrobacteraceae</taxon>
        <taxon>Bradyrhizobium</taxon>
    </lineage>
</organism>
<evidence type="ECO:0000256" key="5">
    <source>
        <dbReference type="ARBA" id="ARBA00022801"/>
    </source>
</evidence>
<comment type="similarity">
    <text evidence="1">Belongs to the YoeB family.</text>
</comment>
<dbReference type="PANTHER" id="PTHR38039:SF1">
    <property type="entry name" value="TOXIN YOEB"/>
    <property type="match status" value="1"/>
</dbReference>
<evidence type="ECO:0000256" key="2">
    <source>
        <dbReference type="ARBA" id="ARBA00022649"/>
    </source>
</evidence>
<keyword evidence="5 7" id="KW-0378">Hydrolase</keyword>
<dbReference type="NCBIfam" id="TIGR02116">
    <property type="entry name" value="toxin_Txe_YoeB"/>
    <property type="match status" value="1"/>
</dbReference>
<dbReference type="GO" id="GO:0016787">
    <property type="term" value="F:hydrolase activity"/>
    <property type="evidence" value="ECO:0007669"/>
    <property type="project" value="UniProtKB-KW"/>
</dbReference>
<evidence type="ECO:0000256" key="4">
    <source>
        <dbReference type="ARBA" id="ARBA00022759"/>
    </source>
</evidence>
<dbReference type="RefSeq" id="WP_247780867.1">
    <property type="nucleotide sequence ID" value="NZ_JAZHRV010000001.1"/>
</dbReference>
<dbReference type="PANTHER" id="PTHR38039">
    <property type="entry name" value="TOXIN YOEB"/>
    <property type="match status" value="1"/>
</dbReference>
<evidence type="ECO:0000256" key="3">
    <source>
        <dbReference type="ARBA" id="ARBA00022722"/>
    </source>
</evidence>
<dbReference type="Gene3D" id="3.30.2310.20">
    <property type="entry name" value="RelE-like"/>
    <property type="match status" value="1"/>
</dbReference>
<dbReference type="Pfam" id="PF06769">
    <property type="entry name" value="YoeB_toxin"/>
    <property type="match status" value="1"/>
</dbReference>
<evidence type="ECO:0000313" key="7">
    <source>
        <dbReference type="EMBL" id="MEH2558184.1"/>
    </source>
</evidence>
<reference evidence="7 8" key="1">
    <citation type="submission" date="2024-02" db="EMBL/GenBank/DDBJ databases">
        <title>Adaptive strategies in a cosmopolitan and abundant soil bacterium.</title>
        <authorList>
            <person name="Carini P."/>
        </authorList>
    </citation>
    <scope>NUCLEOTIDE SEQUENCE [LARGE SCALE GENOMIC DNA]</scope>
    <source>
        <strain evidence="7 8">AZCC 1608</strain>
    </source>
</reference>
<protein>
    <recommendedName>
        <fullName evidence="6">Putative mRNA interferase YoeB</fullName>
    </recommendedName>
</protein>